<dbReference type="GO" id="GO:0030288">
    <property type="term" value="C:outer membrane-bounded periplasmic space"/>
    <property type="evidence" value="ECO:0007669"/>
    <property type="project" value="TreeGrafter"/>
</dbReference>
<dbReference type="AlphaFoldDB" id="A0A7C5M134"/>
<feature type="compositionally biased region" description="Acidic residues" evidence="9">
    <location>
        <begin position="451"/>
        <end position="463"/>
    </location>
</feature>
<evidence type="ECO:0000259" key="10">
    <source>
        <dbReference type="Pfam" id="PF00905"/>
    </source>
</evidence>
<proteinExistence type="predicted"/>
<evidence type="ECO:0000256" key="7">
    <source>
        <dbReference type="ARBA" id="ARBA00023136"/>
    </source>
</evidence>
<feature type="region of interest" description="Disordered" evidence="9">
    <location>
        <begin position="48"/>
        <end position="81"/>
    </location>
</feature>
<dbReference type="InterPro" id="IPR001460">
    <property type="entry name" value="PCN-bd_Tpept"/>
</dbReference>
<dbReference type="PANTHER" id="PTHR32282:SF27">
    <property type="entry name" value="PENICILLIN-BINDING PROTEIN 1A"/>
    <property type="match status" value="1"/>
</dbReference>
<evidence type="ECO:0000256" key="2">
    <source>
        <dbReference type="ARBA" id="ARBA00022679"/>
    </source>
</evidence>
<gene>
    <name evidence="11" type="ORF">ENJ42_08525</name>
</gene>
<evidence type="ECO:0000256" key="4">
    <source>
        <dbReference type="ARBA" id="ARBA00022960"/>
    </source>
</evidence>
<feature type="non-terminal residue" evidence="11">
    <location>
        <position position="1"/>
    </location>
</feature>
<name>A0A7C5M134_9PROT</name>
<dbReference type="InterPro" id="IPR012338">
    <property type="entry name" value="Beta-lactam/transpept-like"/>
</dbReference>
<keyword evidence="6" id="KW-1133">Transmembrane helix</keyword>
<evidence type="ECO:0000256" key="9">
    <source>
        <dbReference type="SAM" id="MobiDB-lite"/>
    </source>
</evidence>
<evidence type="ECO:0000256" key="6">
    <source>
        <dbReference type="ARBA" id="ARBA00022989"/>
    </source>
</evidence>
<organism evidence="11">
    <name type="scientific">Hellea balneolensis</name>
    <dbReference type="NCBI Taxonomy" id="287478"/>
    <lineage>
        <taxon>Bacteria</taxon>
        <taxon>Pseudomonadati</taxon>
        <taxon>Pseudomonadota</taxon>
        <taxon>Alphaproteobacteria</taxon>
        <taxon>Maricaulales</taxon>
        <taxon>Robiginitomaculaceae</taxon>
        <taxon>Hellea</taxon>
    </lineage>
</organism>
<dbReference type="SUPFAM" id="SSF56601">
    <property type="entry name" value="beta-lactamase/transpeptidase-like"/>
    <property type="match status" value="1"/>
</dbReference>
<feature type="compositionally biased region" description="Basic and acidic residues" evidence="9">
    <location>
        <begin position="391"/>
        <end position="425"/>
    </location>
</feature>
<keyword evidence="1" id="KW-0328">Glycosyltransferase</keyword>
<comment type="caution">
    <text evidence="11">The sequence shown here is derived from an EMBL/GenBank/DDBJ whole genome shotgun (WGS) entry which is preliminary data.</text>
</comment>
<feature type="region of interest" description="Disordered" evidence="9">
    <location>
        <begin position="374"/>
        <end position="463"/>
    </location>
</feature>
<dbReference type="EMBL" id="DRMJ01000445">
    <property type="protein sequence ID" value="HHL43648.1"/>
    <property type="molecule type" value="Genomic_DNA"/>
</dbReference>
<evidence type="ECO:0000256" key="5">
    <source>
        <dbReference type="ARBA" id="ARBA00022984"/>
    </source>
</evidence>
<dbReference type="PANTHER" id="PTHR32282">
    <property type="entry name" value="BINDING PROTEIN TRANSPEPTIDASE, PUTATIVE-RELATED"/>
    <property type="match status" value="1"/>
</dbReference>
<evidence type="ECO:0000256" key="8">
    <source>
        <dbReference type="ARBA" id="ARBA00023316"/>
    </source>
</evidence>
<keyword evidence="7" id="KW-0472">Membrane</keyword>
<feature type="compositionally biased region" description="Basic and acidic residues" evidence="9">
    <location>
        <begin position="48"/>
        <end position="67"/>
    </location>
</feature>
<accession>A0A7C5M134</accession>
<dbReference type="Proteomes" id="UP000885830">
    <property type="component" value="Unassembled WGS sequence"/>
</dbReference>
<dbReference type="InterPro" id="IPR050396">
    <property type="entry name" value="Glycosyltr_51/Transpeptidase"/>
</dbReference>
<evidence type="ECO:0000256" key="1">
    <source>
        <dbReference type="ARBA" id="ARBA00022676"/>
    </source>
</evidence>
<dbReference type="Pfam" id="PF00905">
    <property type="entry name" value="Transpeptidase"/>
    <property type="match status" value="1"/>
</dbReference>
<dbReference type="GO" id="GO:0009252">
    <property type="term" value="P:peptidoglycan biosynthetic process"/>
    <property type="evidence" value="ECO:0007669"/>
    <property type="project" value="UniProtKB-KW"/>
</dbReference>
<evidence type="ECO:0000313" key="11">
    <source>
        <dbReference type="EMBL" id="HHL43648.1"/>
    </source>
</evidence>
<dbReference type="GO" id="GO:0071555">
    <property type="term" value="P:cell wall organization"/>
    <property type="evidence" value="ECO:0007669"/>
    <property type="project" value="UniProtKB-KW"/>
</dbReference>
<keyword evidence="3" id="KW-0812">Transmembrane</keyword>
<keyword evidence="8" id="KW-0961">Cell wall biogenesis/degradation</keyword>
<dbReference type="GO" id="GO:0008955">
    <property type="term" value="F:peptidoglycan glycosyltransferase activity"/>
    <property type="evidence" value="ECO:0007669"/>
    <property type="project" value="TreeGrafter"/>
</dbReference>
<keyword evidence="2" id="KW-0808">Transferase</keyword>
<dbReference type="Gene3D" id="3.40.710.10">
    <property type="entry name" value="DD-peptidase/beta-lactamase superfamily"/>
    <property type="match status" value="1"/>
</dbReference>
<sequence length="463" mass="50903">KPFVYAAALDNGFTPVSKVLDAPFIIEHNDREEGCEVEETNRFNLRFGKSDEDGQIEEEKPEIKSEEVEPELDENGNPVEEKECGPVYYKPANFNAGKFYGLSTLRLGLEKSRNAMTVRLANDIGMTVIGQYGRNFGIYDETKPELAWALGAGETTLMRLAAAYGSLVNGGKRLQPTLLDRVQDAQGHTVYIHDKRVCPECKQDEWTGASPPELPDEREEVLSPVTAYQITSMLEGVVQRGTGWRVRRLGRPVAGKTGTTNDFKDAWFMGFSPDLVTGVYVGFDTPRSLGTETGSRAASPIFTDFMEAALKTKPKVSFRIPEGVLLVPVDKVTGEPTYIGAPGYILEAFKPGTEPKIGENRSKISIGGGGEFEDYNFGFEDNPESSSQDLEANKSQKSVDDTKQGTKLIEKVSDEKMEPKGDGEKTAPIPESKTETPLPVPAPTPPKKQDEPEEDVDLDDGLY</sequence>
<protein>
    <recommendedName>
        <fullName evidence="10">Penicillin-binding protein transpeptidase domain-containing protein</fullName>
    </recommendedName>
</protein>
<dbReference type="GO" id="GO:0008658">
    <property type="term" value="F:penicillin binding"/>
    <property type="evidence" value="ECO:0007669"/>
    <property type="project" value="InterPro"/>
</dbReference>
<reference evidence="11" key="1">
    <citation type="journal article" date="2020" name="mSystems">
        <title>Genome- and Community-Level Interaction Insights into Carbon Utilization and Element Cycling Functions of Hydrothermarchaeota in Hydrothermal Sediment.</title>
        <authorList>
            <person name="Zhou Z."/>
            <person name="Liu Y."/>
            <person name="Xu W."/>
            <person name="Pan J."/>
            <person name="Luo Z.H."/>
            <person name="Li M."/>
        </authorList>
    </citation>
    <scope>NUCLEOTIDE SEQUENCE [LARGE SCALE GENOMIC DNA]</scope>
    <source>
        <strain evidence="11">HyVt-485</strain>
    </source>
</reference>
<evidence type="ECO:0000256" key="3">
    <source>
        <dbReference type="ARBA" id="ARBA00022692"/>
    </source>
</evidence>
<feature type="domain" description="Penicillin-binding protein transpeptidase" evidence="10">
    <location>
        <begin position="100"/>
        <end position="307"/>
    </location>
</feature>
<keyword evidence="4" id="KW-0133">Cell shape</keyword>
<dbReference type="GO" id="GO:0008360">
    <property type="term" value="P:regulation of cell shape"/>
    <property type="evidence" value="ECO:0007669"/>
    <property type="project" value="UniProtKB-KW"/>
</dbReference>
<keyword evidence="5" id="KW-0573">Peptidoglycan synthesis</keyword>